<dbReference type="InterPro" id="IPR050265">
    <property type="entry name" value="Fe/Mn_Superoxide_Dismutase"/>
</dbReference>
<accession>A0A1F6FRJ2</accession>
<reference evidence="9 10" key="1">
    <citation type="journal article" date="2016" name="Nat. Commun.">
        <title>Thousands of microbial genomes shed light on interconnected biogeochemical processes in an aquifer system.</title>
        <authorList>
            <person name="Anantharaman K."/>
            <person name="Brown C.T."/>
            <person name="Hug L.A."/>
            <person name="Sharon I."/>
            <person name="Castelle C.J."/>
            <person name="Probst A.J."/>
            <person name="Thomas B.C."/>
            <person name="Singh A."/>
            <person name="Wilkins M.J."/>
            <person name="Karaoz U."/>
            <person name="Brodie E.L."/>
            <person name="Williams K.H."/>
            <person name="Hubbard S.S."/>
            <person name="Banfield J.F."/>
        </authorList>
    </citation>
    <scope>NUCLEOTIDE SEQUENCE [LARGE SCALE GENOMIC DNA]</scope>
</reference>
<dbReference type="AlphaFoldDB" id="A0A1F6FRJ2"/>
<feature type="binding site" evidence="5">
    <location>
        <position position="73"/>
    </location>
    <ligand>
        <name>Mn(2+)</name>
        <dbReference type="ChEBI" id="CHEBI:29035"/>
    </ligand>
</feature>
<evidence type="ECO:0000313" key="9">
    <source>
        <dbReference type="EMBL" id="OGG88482.1"/>
    </source>
</evidence>
<dbReference type="InterPro" id="IPR019831">
    <property type="entry name" value="Mn/Fe_SOD_N"/>
</dbReference>
<dbReference type="InterPro" id="IPR019832">
    <property type="entry name" value="Mn/Fe_SOD_C"/>
</dbReference>
<evidence type="ECO:0000313" key="10">
    <source>
        <dbReference type="Proteomes" id="UP000179230"/>
    </source>
</evidence>
<dbReference type="PIRSF" id="PIRSF000349">
    <property type="entry name" value="SODismutase"/>
    <property type="match status" value="1"/>
</dbReference>
<dbReference type="InterPro" id="IPR001189">
    <property type="entry name" value="Mn/Fe_SOD"/>
</dbReference>
<dbReference type="Proteomes" id="UP000179230">
    <property type="component" value="Unassembled WGS sequence"/>
</dbReference>
<feature type="binding site" evidence="5">
    <location>
        <position position="24"/>
    </location>
    <ligand>
        <name>Mn(2+)</name>
        <dbReference type="ChEBI" id="CHEBI:29035"/>
    </ligand>
</feature>
<evidence type="ECO:0000256" key="6">
    <source>
        <dbReference type="RuleBase" id="RU000414"/>
    </source>
</evidence>
<proteinExistence type="inferred from homology"/>
<feature type="domain" description="Manganese/iron superoxide dismutase N-terminal" evidence="7">
    <location>
        <begin position="5"/>
        <end position="80"/>
    </location>
</feature>
<evidence type="ECO:0000256" key="4">
    <source>
        <dbReference type="ARBA" id="ARBA00023002"/>
    </source>
</evidence>
<comment type="caution">
    <text evidence="9">The sequence shown here is derived from an EMBL/GenBank/DDBJ whole genome shotgun (WGS) entry which is preliminary data.</text>
</comment>
<dbReference type="EMBL" id="MFMT01000019">
    <property type="protein sequence ID" value="OGG88482.1"/>
    <property type="molecule type" value="Genomic_DNA"/>
</dbReference>
<feature type="domain" description="Manganese/iron superoxide dismutase C-terminal" evidence="8">
    <location>
        <begin position="88"/>
        <end position="190"/>
    </location>
</feature>
<dbReference type="Pfam" id="PF00081">
    <property type="entry name" value="Sod_Fe_N"/>
    <property type="match status" value="1"/>
</dbReference>
<evidence type="ECO:0000256" key="5">
    <source>
        <dbReference type="PIRSR" id="PIRSR000349-1"/>
    </source>
</evidence>
<comment type="catalytic activity">
    <reaction evidence="6">
        <text>2 superoxide + 2 H(+) = H2O2 + O2</text>
        <dbReference type="Rhea" id="RHEA:20696"/>
        <dbReference type="ChEBI" id="CHEBI:15378"/>
        <dbReference type="ChEBI" id="CHEBI:15379"/>
        <dbReference type="ChEBI" id="CHEBI:16240"/>
        <dbReference type="ChEBI" id="CHEBI:18421"/>
        <dbReference type="EC" id="1.15.1.1"/>
    </reaction>
</comment>
<dbReference type="Gene3D" id="1.10.287.990">
    <property type="entry name" value="Fe,Mn superoxide dismutase (SOD) domain"/>
    <property type="match status" value="1"/>
</dbReference>
<sequence length="192" mass="22493">MKYEPLNFEIPELEGISRETIDLHLGLYQGYVKHVNLIREKITDYSNDPETNAYAIAEMRRRLGFEFGGMRNHEYYFAQFEGGAKTMPAGALKDKIEFQFGSVEKWQKEFTEIAMTRGVGWAMLYHDPHTDQLVQTWVDEQHIGQLADLDIILGLDMWEHSYMRDFLPAEKGQYIEAFFKNLNWEVVSSRLV</sequence>
<name>A0A1F6FRJ2_9BACT</name>
<keyword evidence="4 6" id="KW-0560">Oxidoreductase</keyword>
<evidence type="ECO:0000256" key="2">
    <source>
        <dbReference type="ARBA" id="ARBA00012682"/>
    </source>
</evidence>
<dbReference type="PANTHER" id="PTHR11404:SF6">
    <property type="entry name" value="SUPEROXIDE DISMUTASE [MN], MITOCHONDRIAL"/>
    <property type="match status" value="1"/>
</dbReference>
<gene>
    <name evidence="9" type="ORF">A2592_03655</name>
</gene>
<dbReference type="SUPFAM" id="SSF54719">
    <property type="entry name" value="Fe,Mn superoxide dismutase (SOD), C-terminal domain"/>
    <property type="match status" value="1"/>
</dbReference>
<evidence type="ECO:0000259" key="8">
    <source>
        <dbReference type="Pfam" id="PF02777"/>
    </source>
</evidence>
<dbReference type="GO" id="GO:0046872">
    <property type="term" value="F:metal ion binding"/>
    <property type="evidence" value="ECO:0007669"/>
    <property type="project" value="UniProtKB-KW"/>
</dbReference>
<feature type="binding site" evidence="5">
    <location>
        <position position="160"/>
    </location>
    <ligand>
        <name>Mn(2+)</name>
        <dbReference type="ChEBI" id="CHEBI:29035"/>
    </ligand>
</feature>
<evidence type="ECO:0000256" key="1">
    <source>
        <dbReference type="ARBA" id="ARBA00008714"/>
    </source>
</evidence>
<dbReference type="InterPro" id="IPR036324">
    <property type="entry name" value="Mn/Fe_SOD_N_sf"/>
</dbReference>
<comment type="function">
    <text evidence="6">Destroys radicals which are normally produced within the cells and which are toxic to biological systems.</text>
</comment>
<evidence type="ECO:0000259" key="7">
    <source>
        <dbReference type="Pfam" id="PF00081"/>
    </source>
</evidence>
<dbReference type="Pfam" id="PF02777">
    <property type="entry name" value="Sod_Fe_C"/>
    <property type="match status" value="1"/>
</dbReference>
<evidence type="ECO:0000256" key="3">
    <source>
        <dbReference type="ARBA" id="ARBA00022723"/>
    </source>
</evidence>
<dbReference type="GO" id="GO:0004784">
    <property type="term" value="F:superoxide dismutase activity"/>
    <property type="evidence" value="ECO:0007669"/>
    <property type="project" value="UniProtKB-EC"/>
</dbReference>
<keyword evidence="3 5" id="KW-0479">Metal-binding</keyword>
<dbReference type="PANTHER" id="PTHR11404">
    <property type="entry name" value="SUPEROXIDE DISMUTASE 2"/>
    <property type="match status" value="1"/>
</dbReference>
<dbReference type="InterPro" id="IPR036314">
    <property type="entry name" value="SOD_C_sf"/>
</dbReference>
<dbReference type="Gene3D" id="3.55.40.20">
    <property type="entry name" value="Iron/manganese superoxide dismutase, C-terminal domain"/>
    <property type="match status" value="1"/>
</dbReference>
<feature type="binding site" evidence="5">
    <location>
        <position position="156"/>
    </location>
    <ligand>
        <name>Mn(2+)</name>
        <dbReference type="ChEBI" id="CHEBI:29035"/>
    </ligand>
</feature>
<dbReference type="EC" id="1.15.1.1" evidence="2 6"/>
<dbReference type="SUPFAM" id="SSF46609">
    <property type="entry name" value="Fe,Mn superoxide dismutase (SOD), N-terminal domain"/>
    <property type="match status" value="1"/>
</dbReference>
<comment type="similarity">
    <text evidence="1 6">Belongs to the iron/manganese superoxide dismutase family.</text>
</comment>
<protein>
    <recommendedName>
        <fullName evidence="2 6">Superoxide dismutase</fullName>
        <ecNumber evidence="2 6">1.15.1.1</ecNumber>
    </recommendedName>
</protein>
<organism evidence="9 10">
    <name type="scientific">Candidatus Kaiserbacteria bacterium RIFOXYD1_FULL_42_15</name>
    <dbReference type="NCBI Taxonomy" id="1798532"/>
    <lineage>
        <taxon>Bacteria</taxon>
        <taxon>Candidatus Kaiseribacteriota</taxon>
    </lineage>
</organism>